<dbReference type="EMBL" id="BMDI01000003">
    <property type="protein sequence ID" value="GGI21073.1"/>
    <property type="molecule type" value="Genomic_DNA"/>
</dbReference>
<name>A0A8J3AVQ0_9BURK</name>
<proteinExistence type="predicted"/>
<keyword evidence="1" id="KW-0812">Transmembrane</keyword>
<keyword evidence="1" id="KW-1133">Transmembrane helix</keyword>
<gene>
    <name evidence="2" type="ORF">GCM10008066_27240</name>
</gene>
<sequence>MTSADAQLIAAAINRLCDIAELIFRIPPGEQLLALFSVGFVTPMTLYLVSYGAGLLVNFWRD</sequence>
<accession>A0A8J3AVQ0</accession>
<keyword evidence="1" id="KW-0472">Membrane</keyword>
<evidence type="ECO:0000313" key="3">
    <source>
        <dbReference type="Proteomes" id="UP000642180"/>
    </source>
</evidence>
<dbReference type="AlphaFoldDB" id="A0A8J3AVQ0"/>
<feature type="transmembrane region" description="Helical" evidence="1">
    <location>
        <begin position="32"/>
        <end position="60"/>
    </location>
</feature>
<comment type="caution">
    <text evidence="2">The sequence shown here is derived from an EMBL/GenBank/DDBJ whole genome shotgun (WGS) entry which is preliminary data.</text>
</comment>
<evidence type="ECO:0000256" key="1">
    <source>
        <dbReference type="SAM" id="Phobius"/>
    </source>
</evidence>
<organism evidence="2 3">
    <name type="scientific">Oxalicibacterium faecigallinarum</name>
    <dbReference type="NCBI Taxonomy" id="573741"/>
    <lineage>
        <taxon>Bacteria</taxon>
        <taxon>Pseudomonadati</taxon>
        <taxon>Pseudomonadota</taxon>
        <taxon>Betaproteobacteria</taxon>
        <taxon>Burkholderiales</taxon>
        <taxon>Oxalobacteraceae</taxon>
        <taxon>Oxalicibacterium</taxon>
    </lineage>
</organism>
<keyword evidence="3" id="KW-1185">Reference proteome</keyword>
<protein>
    <submittedName>
        <fullName evidence="2">Uncharacterized protein</fullName>
    </submittedName>
</protein>
<dbReference type="RefSeq" id="WP_188381938.1">
    <property type="nucleotide sequence ID" value="NZ_BMDI01000003.1"/>
</dbReference>
<dbReference type="Proteomes" id="UP000642180">
    <property type="component" value="Unassembled WGS sequence"/>
</dbReference>
<evidence type="ECO:0000313" key="2">
    <source>
        <dbReference type="EMBL" id="GGI21073.1"/>
    </source>
</evidence>
<reference evidence="3" key="1">
    <citation type="journal article" date="2019" name="Int. J. Syst. Evol. Microbiol.">
        <title>The Global Catalogue of Microorganisms (GCM) 10K type strain sequencing project: providing services to taxonomists for standard genome sequencing and annotation.</title>
        <authorList>
            <consortium name="The Broad Institute Genomics Platform"/>
            <consortium name="The Broad Institute Genome Sequencing Center for Infectious Disease"/>
            <person name="Wu L."/>
            <person name="Ma J."/>
        </authorList>
    </citation>
    <scope>NUCLEOTIDE SEQUENCE [LARGE SCALE GENOMIC DNA]</scope>
    <source>
        <strain evidence="3">CCM 2767</strain>
    </source>
</reference>